<gene>
    <name evidence="1" type="ORF">LEP1GSC024_1736</name>
</gene>
<dbReference type="AlphaFoldDB" id="M6Y441"/>
<name>M6Y441_9LEPT</name>
<accession>M6Y441</accession>
<organism evidence="1 2">
    <name type="scientific">Leptospira noguchii str. 2001034031</name>
    <dbReference type="NCBI Taxonomy" id="1193053"/>
    <lineage>
        <taxon>Bacteria</taxon>
        <taxon>Pseudomonadati</taxon>
        <taxon>Spirochaetota</taxon>
        <taxon>Spirochaetia</taxon>
        <taxon>Leptospirales</taxon>
        <taxon>Leptospiraceae</taxon>
        <taxon>Leptospira</taxon>
    </lineage>
</organism>
<evidence type="ECO:0000313" key="1">
    <source>
        <dbReference type="EMBL" id="EMO89087.1"/>
    </source>
</evidence>
<evidence type="ECO:0000313" key="2">
    <source>
        <dbReference type="Proteomes" id="UP000012138"/>
    </source>
</evidence>
<protein>
    <submittedName>
        <fullName evidence="1">Uncharacterized protein</fullName>
    </submittedName>
</protein>
<proteinExistence type="predicted"/>
<dbReference type="Proteomes" id="UP000012138">
    <property type="component" value="Unassembled WGS sequence"/>
</dbReference>
<comment type="caution">
    <text evidence="1">The sequence shown here is derived from an EMBL/GenBank/DDBJ whole genome shotgun (WGS) entry which is preliminary data.</text>
</comment>
<dbReference type="EMBL" id="AKXB02000110">
    <property type="protein sequence ID" value="EMO89087.1"/>
    <property type="molecule type" value="Genomic_DNA"/>
</dbReference>
<reference evidence="1 2" key="1">
    <citation type="submission" date="2013-01" db="EMBL/GenBank/DDBJ databases">
        <authorList>
            <person name="Harkins D.M."/>
            <person name="Durkin A.S."/>
            <person name="Brinkac L.M."/>
            <person name="Haft D.H."/>
            <person name="Selengut J.D."/>
            <person name="Sanka R."/>
            <person name="DePew J."/>
            <person name="Purushe J."/>
            <person name="Whelen A.C."/>
            <person name="Vinetz J.M."/>
            <person name="Sutton G.G."/>
            <person name="Nierman W.C."/>
            <person name="Fouts D.E."/>
        </authorList>
    </citation>
    <scope>NUCLEOTIDE SEQUENCE [LARGE SCALE GENOMIC DNA]</scope>
    <source>
        <strain evidence="1 2">2001034031</strain>
    </source>
</reference>
<sequence length="37" mass="4424">MVVPTDFVALRVFKHSFFVIRICNSSHILFLRKNQFL</sequence>